<evidence type="ECO:0000313" key="3">
    <source>
        <dbReference type="Proteomes" id="UP001596020"/>
    </source>
</evidence>
<dbReference type="InterPro" id="IPR003343">
    <property type="entry name" value="Big_2"/>
</dbReference>
<proteinExistence type="predicted"/>
<dbReference type="Pfam" id="PF02368">
    <property type="entry name" value="Big_2"/>
    <property type="match status" value="1"/>
</dbReference>
<protein>
    <submittedName>
        <fullName evidence="2">Ig domain-containing protein</fullName>
    </submittedName>
</protein>
<dbReference type="InterPro" id="IPR008964">
    <property type="entry name" value="Invasin/intimin_cell_adhesion"/>
</dbReference>
<dbReference type="Gene3D" id="2.60.40.1080">
    <property type="match status" value="1"/>
</dbReference>
<keyword evidence="3" id="KW-1185">Reference proteome</keyword>
<feature type="domain" description="BIG2" evidence="1">
    <location>
        <begin position="53"/>
        <end position="118"/>
    </location>
</feature>
<gene>
    <name evidence="2" type="ORF">ACFO3G_06000</name>
</gene>
<dbReference type="EMBL" id="JBHSGO010000178">
    <property type="protein sequence ID" value="MFC4666148.1"/>
    <property type="molecule type" value="Genomic_DNA"/>
</dbReference>
<evidence type="ECO:0000313" key="2">
    <source>
        <dbReference type="EMBL" id="MFC4666148.1"/>
    </source>
</evidence>
<comment type="caution">
    <text evidence="2">The sequence shown here is derived from an EMBL/GenBank/DDBJ whole genome shotgun (WGS) entry which is preliminary data.</text>
</comment>
<accession>A0ABV9K819</accession>
<dbReference type="RefSeq" id="WP_380078934.1">
    <property type="nucleotide sequence ID" value="NZ_JBHSGO010000178.1"/>
</dbReference>
<dbReference type="Proteomes" id="UP001596020">
    <property type="component" value="Unassembled WGS sequence"/>
</dbReference>
<organism evidence="2 3">
    <name type="scientific">Falsiporphyromonas endometrii</name>
    <dbReference type="NCBI Taxonomy" id="1387297"/>
    <lineage>
        <taxon>Bacteria</taxon>
        <taxon>Pseudomonadati</taxon>
        <taxon>Bacteroidota</taxon>
        <taxon>Bacteroidia</taxon>
        <taxon>Bacteroidales</taxon>
        <taxon>Porphyromonadaceae</taxon>
        <taxon>Falsiporphyromonas</taxon>
    </lineage>
</organism>
<name>A0ABV9K819_9PORP</name>
<reference evidence="3" key="1">
    <citation type="journal article" date="2019" name="Int. J. Syst. Evol. Microbiol.">
        <title>The Global Catalogue of Microorganisms (GCM) 10K type strain sequencing project: providing services to taxonomists for standard genome sequencing and annotation.</title>
        <authorList>
            <consortium name="The Broad Institute Genomics Platform"/>
            <consortium name="The Broad Institute Genome Sequencing Center for Infectious Disease"/>
            <person name="Wu L."/>
            <person name="Ma J."/>
        </authorList>
    </citation>
    <scope>NUCLEOTIDE SEQUENCE [LARGE SCALE GENOMIC DNA]</scope>
    <source>
        <strain evidence="3">CGMCC 4.7357</strain>
    </source>
</reference>
<dbReference type="SUPFAM" id="SSF49373">
    <property type="entry name" value="Invasin/intimin cell-adhesion fragments"/>
    <property type="match status" value="1"/>
</dbReference>
<sequence length="130" mass="14369">MVYNPEPPINCFESDVICDVNLFVPNGSVEAYKGAKGWSKFRNIYSIPLTSKVNFIERNIALTIGEKAQLCVFYIPSDAIPRLSCSSDNDKVVTVDDKGNIEALSCGEAVITVKKRDGSRLFDECKVTVQ</sequence>
<evidence type="ECO:0000259" key="1">
    <source>
        <dbReference type="Pfam" id="PF02368"/>
    </source>
</evidence>